<keyword evidence="4" id="KW-1185">Reference proteome</keyword>
<proteinExistence type="predicted"/>
<organism evidence="3 4">
    <name type="scientific">Tsukamurella soli</name>
    <dbReference type="NCBI Taxonomy" id="644556"/>
    <lineage>
        <taxon>Bacteria</taxon>
        <taxon>Bacillati</taxon>
        <taxon>Actinomycetota</taxon>
        <taxon>Actinomycetes</taxon>
        <taxon>Mycobacteriales</taxon>
        <taxon>Tsukamurellaceae</taxon>
        <taxon>Tsukamurella</taxon>
    </lineage>
</organism>
<name>A0ABP8KET7_9ACTN</name>
<reference evidence="4" key="1">
    <citation type="journal article" date="2019" name="Int. J. Syst. Evol. Microbiol.">
        <title>The Global Catalogue of Microorganisms (GCM) 10K type strain sequencing project: providing services to taxonomists for standard genome sequencing and annotation.</title>
        <authorList>
            <consortium name="The Broad Institute Genomics Platform"/>
            <consortium name="The Broad Institute Genome Sequencing Center for Infectious Disease"/>
            <person name="Wu L."/>
            <person name="Ma J."/>
        </authorList>
    </citation>
    <scope>NUCLEOTIDE SEQUENCE [LARGE SCALE GENOMIC DNA]</scope>
    <source>
        <strain evidence="4">JCM 17688</strain>
    </source>
</reference>
<dbReference type="EMBL" id="BAABFR010000137">
    <property type="protein sequence ID" value="GAA4405374.1"/>
    <property type="molecule type" value="Genomic_DNA"/>
</dbReference>
<evidence type="ECO:0000313" key="4">
    <source>
        <dbReference type="Proteomes" id="UP001500635"/>
    </source>
</evidence>
<dbReference type="Gene3D" id="3.40.50.720">
    <property type="entry name" value="NAD(P)-binding Rossmann-like Domain"/>
    <property type="match status" value="1"/>
</dbReference>
<comment type="caution">
    <text evidence="3">The sequence shown here is derived from an EMBL/GenBank/DDBJ whole genome shotgun (WGS) entry which is preliminary data.</text>
</comment>
<feature type="domain" description="XdhC Rossmann" evidence="2">
    <location>
        <begin position="131"/>
        <end position="273"/>
    </location>
</feature>
<evidence type="ECO:0000259" key="1">
    <source>
        <dbReference type="Pfam" id="PF02625"/>
    </source>
</evidence>
<protein>
    <recommendedName>
        <fullName evidence="5">Xanthine dehydrogenase accessory factor</fullName>
    </recommendedName>
</protein>
<dbReference type="Proteomes" id="UP001500635">
    <property type="component" value="Unassembled WGS sequence"/>
</dbReference>
<gene>
    <name evidence="3" type="ORF">GCM10023147_48470</name>
</gene>
<dbReference type="InterPro" id="IPR003777">
    <property type="entry name" value="XdhC_CoxI"/>
</dbReference>
<feature type="domain" description="XdhC- CoxI" evidence="1">
    <location>
        <begin position="18"/>
        <end position="82"/>
    </location>
</feature>
<accession>A0ABP8KET7</accession>
<dbReference type="RefSeq" id="WP_345001102.1">
    <property type="nucleotide sequence ID" value="NZ_BAABFR010000137.1"/>
</dbReference>
<evidence type="ECO:0000313" key="3">
    <source>
        <dbReference type="EMBL" id="GAA4405374.1"/>
    </source>
</evidence>
<dbReference type="InterPro" id="IPR027051">
    <property type="entry name" value="XdhC_Rossmann_dom"/>
</dbReference>
<dbReference type="Pfam" id="PF02625">
    <property type="entry name" value="XdhC_CoxI"/>
    <property type="match status" value="1"/>
</dbReference>
<dbReference type="InterPro" id="IPR052698">
    <property type="entry name" value="MoCofactor_Util/Proc"/>
</dbReference>
<dbReference type="PANTHER" id="PTHR30388:SF4">
    <property type="entry name" value="MOLYBDENUM COFACTOR INSERTION CHAPERONE PAOD"/>
    <property type="match status" value="1"/>
</dbReference>
<evidence type="ECO:0000259" key="2">
    <source>
        <dbReference type="Pfam" id="PF13478"/>
    </source>
</evidence>
<dbReference type="PANTHER" id="PTHR30388">
    <property type="entry name" value="ALDEHYDE OXIDOREDUCTASE MOLYBDENUM COFACTOR ASSEMBLY PROTEIN"/>
    <property type="match status" value="1"/>
</dbReference>
<evidence type="ECO:0008006" key="5">
    <source>
        <dbReference type="Google" id="ProtNLM"/>
    </source>
</evidence>
<sequence>MTHAALPEGFAEAVAGAGGAPVAVATVTAVIGSAPVPVGEQMLVAGAGVAVGSVSNGCIDADVYLAALDVLADGGDVLRRYGPDGSPLASVLTCGGVVEIAVERFPTHSGVLATLDAIAARAGHPAAPPRLYLVGATTVAARLARIAGPLGYSTVVIDPRPVFADPARVPGADAVVRAWPDRELRSAALGPADAVVVLTHDDRFDVAVLRHALAGGAGFVGALGSRRTADRLRAALLTEGVPEETVARLRSPVGVPIGSVGPAEIAVSIAAELIAVRRAVVDPTRPRSSQMEMSPCTHVHAEPVRRGGTVGL</sequence>
<dbReference type="Pfam" id="PF13478">
    <property type="entry name" value="XdhC_C"/>
    <property type="match status" value="1"/>
</dbReference>